<dbReference type="PROSITE" id="PS50014">
    <property type="entry name" value="BROMODOMAIN_2"/>
    <property type="match status" value="1"/>
</dbReference>
<keyword evidence="3 4" id="KW-0103">Bromodomain</keyword>
<evidence type="ECO:0000256" key="2">
    <source>
        <dbReference type="ARBA" id="ARBA00022737"/>
    </source>
</evidence>
<name>A0A177EIW0_9MICR</name>
<feature type="compositionally biased region" description="Basic residues" evidence="6">
    <location>
        <begin position="699"/>
        <end position="710"/>
    </location>
</feature>
<dbReference type="OrthoDB" id="538223at2759"/>
<dbReference type="Proteomes" id="UP000185944">
    <property type="component" value="Unassembled WGS sequence"/>
</dbReference>
<sequence length="1011" mass="111829">MDTTLEKILDRVRGAVDSSDERLPLPQSIADQILTMNEETILKGIHHLFKESQINNVVEYFRRFRDPASLVGTRPLSSILTKTESLPPKTRLPPIKDLGYKKEYAFSGHSSKVLCLMFDRSETVLFTGGEDGLIKMWDVYSGRALKAFREHTAPVFDFVISGDNKILVSCDQEGTVLFWDVFASPAQPLAKVAVEEQIDFLEIVYPSLEPAPLEQKRAKAQPDEATYRVFLMTCTGRALRLSLLPGGKHAVEVLMNEIEEASFNQARSSRGKRLVAAVGLWPFSMLFDTEDPDGRFYMLDTDDMLTSAVDIGSSSLKIVASTYSSSLFIWKYHPETKSARSNMPSRKTFKGRDLEGAWIKETVDIEGLSSSVFITDIVFLCNDDVIVSVDQESNIRIIKTSEGNRIVFIEKDFKICGITPHPFLPIFITLEINGNIKFISDEGVLLSLISSGLSVTDGVFFHSSGNSFFVTETDGSIHKYALSAETCTLPPSSEFFRADFVFLRDRQCTYSSERVQAETVSRMSGILDICNKTPLAPTYSALGEPITEQLFLPSIPPLFECSVSTDASARNQEIASVLLLQPNMINSKTFEREYRATQPPASAIVIEESEESNTTINVSSSDAVIVDDSYSDSNFATSSQSSSDDSTYSVATDEQSEDPSSDMNRSESAELPSTDLDDRSGSSDLDGGSGSTESEGITKRRRRQPRRKASKMSGPGSRSRSVAGSGSRSVTGSGPVSEWLTSVATFPLIPQVEDRLVLIPSRLAAYTLPRTNPNKLSRLSSLDLCVLEVVVVKTVSLHENSLVLTLLVERLEAEIRILYAPSQTSNDPFVIHQFYLDQCSRTYLPDEEVYFRKNGLLSKGRFVSYAPAASQTTTASRTSIAPPPHKLTLSLGQESTVSSVFDVQCLAGSYSSPVNEKHKEVLGFKTPETSIFFSTVPRKTYPDYYELVPQPLPLNRIVQRMKKKHYRTKASLLADLSLVLDNCLLYNEEASPIVAVCRALVNSLQKLVSSS</sequence>
<dbReference type="SMART" id="SM00297">
    <property type="entry name" value="BROMO"/>
    <property type="match status" value="1"/>
</dbReference>
<evidence type="ECO:0000256" key="5">
    <source>
        <dbReference type="PROSITE-ProRule" id="PRU00221"/>
    </source>
</evidence>
<feature type="region of interest" description="Disordered" evidence="6">
    <location>
        <begin position="633"/>
        <end position="734"/>
    </location>
</feature>
<dbReference type="Gene3D" id="1.20.920.10">
    <property type="entry name" value="Bromodomain-like"/>
    <property type="match status" value="1"/>
</dbReference>
<comment type="caution">
    <text evidence="8">The sequence shown here is derived from an EMBL/GenBank/DDBJ whole genome shotgun (WGS) entry which is preliminary data.</text>
</comment>
<dbReference type="STRING" id="1805483.A0A177EIW0"/>
<dbReference type="AlphaFoldDB" id="A0A177EIW0"/>
<dbReference type="VEuPathDB" id="MicrosporidiaDB:NEDG_00342"/>
<organism evidence="8 9">
    <name type="scientific">Nematocida displodere</name>
    <dbReference type="NCBI Taxonomy" id="1805483"/>
    <lineage>
        <taxon>Eukaryota</taxon>
        <taxon>Fungi</taxon>
        <taxon>Fungi incertae sedis</taxon>
        <taxon>Microsporidia</taxon>
        <taxon>Nematocida</taxon>
    </lineage>
</organism>
<feature type="domain" description="Bromo" evidence="7">
    <location>
        <begin position="924"/>
        <end position="994"/>
    </location>
</feature>
<feature type="repeat" description="WD" evidence="5">
    <location>
        <begin position="106"/>
        <end position="147"/>
    </location>
</feature>
<dbReference type="RefSeq" id="XP_067545468.1">
    <property type="nucleotide sequence ID" value="XM_067687760.1"/>
</dbReference>
<evidence type="ECO:0000256" key="1">
    <source>
        <dbReference type="ARBA" id="ARBA00022574"/>
    </source>
</evidence>
<feature type="repeat" description="WD" evidence="5">
    <location>
        <begin position="148"/>
        <end position="181"/>
    </location>
</feature>
<dbReference type="InterPro" id="IPR019775">
    <property type="entry name" value="WD40_repeat_CS"/>
</dbReference>
<dbReference type="PANTHER" id="PTHR16266">
    <property type="entry name" value="WD REPEAT DOMAIN 9"/>
    <property type="match status" value="1"/>
</dbReference>
<dbReference type="Gene3D" id="2.130.10.10">
    <property type="entry name" value="YVTN repeat-like/Quinoprotein amine dehydrogenase"/>
    <property type="match status" value="1"/>
</dbReference>
<feature type="compositionally biased region" description="Low complexity" evidence="6">
    <location>
        <begin position="713"/>
        <end position="734"/>
    </location>
</feature>
<evidence type="ECO:0000313" key="8">
    <source>
        <dbReference type="EMBL" id="OAG31867.1"/>
    </source>
</evidence>
<dbReference type="EMBL" id="LTDL01000014">
    <property type="protein sequence ID" value="OAG31867.1"/>
    <property type="molecule type" value="Genomic_DNA"/>
</dbReference>
<dbReference type="GeneID" id="93646692"/>
<dbReference type="PANTHER" id="PTHR16266:SF17">
    <property type="entry name" value="BRWD3"/>
    <property type="match status" value="1"/>
</dbReference>
<feature type="compositionally biased region" description="Low complexity" evidence="6">
    <location>
        <begin position="633"/>
        <end position="653"/>
    </location>
</feature>
<accession>A0A177EIW0</accession>
<dbReference type="Pfam" id="PF00400">
    <property type="entry name" value="WD40"/>
    <property type="match status" value="2"/>
</dbReference>
<evidence type="ECO:0000256" key="3">
    <source>
        <dbReference type="ARBA" id="ARBA00023117"/>
    </source>
</evidence>
<evidence type="ECO:0000256" key="4">
    <source>
        <dbReference type="PROSITE-ProRule" id="PRU00035"/>
    </source>
</evidence>
<dbReference type="PROSITE" id="PS50082">
    <property type="entry name" value="WD_REPEATS_2"/>
    <property type="match status" value="2"/>
</dbReference>
<protein>
    <recommendedName>
        <fullName evidence="7">Bromo domain-containing protein</fullName>
    </recommendedName>
</protein>
<evidence type="ECO:0000313" key="9">
    <source>
        <dbReference type="Proteomes" id="UP000185944"/>
    </source>
</evidence>
<dbReference type="PRINTS" id="PR00503">
    <property type="entry name" value="BROMODOMAIN"/>
</dbReference>
<dbReference type="InterPro" id="IPR036322">
    <property type="entry name" value="WD40_repeat_dom_sf"/>
</dbReference>
<dbReference type="InterPro" id="IPR015943">
    <property type="entry name" value="WD40/YVTN_repeat-like_dom_sf"/>
</dbReference>
<dbReference type="Pfam" id="PF00439">
    <property type="entry name" value="Bromodomain"/>
    <property type="match status" value="1"/>
</dbReference>
<dbReference type="InterPro" id="IPR052060">
    <property type="entry name" value="Bromo_WD_repeat"/>
</dbReference>
<evidence type="ECO:0000259" key="7">
    <source>
        <dbReference type="PROSITE" id="PS50014"/>
    </source>
</evidence>
<gene>
    <name evidence="8" type="ORF">NEDG_00342</name>
</gene>
<dbReference type="InterPro" id="IPR001680">
    <property type="entry name" value="WD40_rpt"/>
</dbReference>
<dbReference type="GO" id="GO:0005634">
    <property type="term" value="C:nucleus"/>
    <property type="evidence" value="ECO:0007669"/>
    <property type="project" value="TreeGrafter"/>
</dbReference>
<dbReference type="SUPFAM" id="SSF50978">
    <property type="entry name" value="WD40 repeat-like"/>
    <property type="match status" value="1"/>
</dbReference>
<dbReference type="GO" id="GO:0007010">
    <property type="term" value="P:cytoskeleton organization"/>
    <property type="evidence" value="ECO:0007669"/>
    <property type="project" value="TreeGrafter"/>
</dbReference>
<keyword evidence="9" id="KW-1185">Reference proteome</keyword>
<keyword evidence="2" id="KW-0677">Repeat</keyword>
<dbReference type="GO" id="GO:0008360">
    <property type="term" value="P:regulation of cell shape"/>
    <property type="evidence" value="ECO:0007669"/>
    <property type="project" value="TreeGrafter"/>
</dbReference>
<evidence type="ECO:0000256" key="6">
    <source>
        <dbReference type="SAM" id="MobiDB-lite"/>
    </source>
</evidence>
<reference evidence="8 9" key="1">
    <citation type="submission" date="2016-02" db="EMBL/GenBank/DDBJ databases">
        <title>Discovery of a natural microsporidian pathogen with a broad tissue tropism in Caenorhabditis elegans.</title>
        <authorList>
            <person name="Luallen R.J."/>
            <person name="Reinke A.W."/>
            <person name="Tong L."/>
            <person name="Botts M.R."/>
            <person name="Felix M.-A."/>
            <person name="Troemel E.R."/>
        </authorList>
    </citation>
    <scope>NUCLEOTIDE SEQUENCE [LARGE SCALE GENOMIC DNA]</scope>
    <source>
        <strain evidence="8 9">JUm2807</strain>
    </source>
</reference>
<keyword evidence="1 5" id="KW-0853">WD repeat</keyword>
<dbReference type="InterPro" id="IPR001487">
    <property type="entry name" value="Bromodomain"/>
</dbReference>
<dbReference type="PROSITE" id="PS50294">
    <property type="entry name" value="WD_REPEATS_REGION"/>
    <property type="match status" value="2"/>
</dbReference>
<dbReference type="SMART" id="SM00320">
    <property type="entry name" value="WD40"/>
    <property type="match status" value="3"/>
</dbReference>
<dbReference type="GO" id="GO:0006325">
    <property type="term" value="P:chromatin organization"/>
    <property type="evidence" value="ECO:0007669"/>
    <property type="project" value="UniProtKB-ARBA"/>
</dbReference>
<dbReference type="CDD" id="cd04369">
    <property type="entry name" value="Bromodomain"/>
    <property type="match status" value="1"/>
</dbReference>
<dbReference type="GO" id="GO:0006357">
    <property type="term" value="P:regulation of transcription by RNA polymerase II"/>
    <property type="evidence" value="ECO:0007669"/>
    <property type="project" value="TreeGrafter"/>
</dbReference>
<dbReference type="InterPro" id="IPR036427">
    <property type="entry name" value="Bromodomain-like_sf"/>
</dbReference>
<feature type="compositionally biased region" description="Low complexity" evidence="6">
    <location>
        <begin position="682"/>
        <end position="695"/>
    </location>
</feature>
<proteinExistence type="predicted"/>
<dbReference type="SUPFAM" id="SSF47370">
    <property type="entry name" value="Bromodomain"/>
    <property type="match status" value="1"/>
</dbReference>
<dbReference type="PROSITE" id="PS00678">
    <property type="entry name" value="WD_REPEATS_1"/>
    <property type="match status" value="1"/>
</dbReference>